<keyword evidence="2" id="KW-1185">Reference proteome</keyword>
<dbReference type="Proteomes" id="UP000271162">
    <property type="component" value="Unassembled WGS sequence"/>
</dbReference>
<evidence type="ECO:0000313" key="2">
    <source>
        <dbReference type="Proteomes" id="UP000271162"/>
    </source>
</evidence>
<protein>
    <submittedName>
        <fullName evidence="3">Ku domain-containing protein</fullName>
    </submittedName>
</protein>
<evidence type="ECO:0000313" key="3">
    <source>
        <dbReference type="WBParaSite" id="NBR_0000259601-mRNA-1"/>
    </source>
</evidence>
<reference evidence="3" key="1">
    <citation type="submission" date="2017-02" db="UniProtKB">
        <authorList>
            <consortium name="WormBaseParasite"/>
        </authorList>
    </citation>
    <scope>IDENTIFICATION</scope>
</reference>
<dbReference type="WBParaSite" id="NBR_0000259601-mRNA-1">
    <property type="protein sequence ID" value="NBR_0000259601-mRNA-1"/>
    <property type="gene ID" value="NBR_0000259601"/>
</dbReference>
<organism evidence="3">
    <name type="scientific">Nippostrongylus brasiliensis</name>
    <name type="common">Rat hookworm</name>
    <dbReference type="NCBI Taxonomy" id="27835"/>
    <lineage>
        <taxon>Eukaryota</taxon>
        <taxon>Metazoa</taxon>
        <taxon>Ecdysozoa</taxon>
        <taxon>Nematoda</taxon>
        <taxon>Chromadorea</taxon>
        <taxon>Rhabditida</taxon>
        <taxon>Rhabditina</taxon>
        <taxon>Rhabditomorpha</taxon>
        <taxon>Strongyloidea</taxon>
        <taxon>Heligmosomidae</taxon>
        <taxon>Nippostrongylus</taxon>
    </lineage>
</organism>
<reference evidence="1 2" key="2">
    <citation type="submission" date="2018-11" db="EMBL/GenBank/DDBJ databases">
        <authorList>
            <consortium name="Pathogen Informatics"/>
        </authorList>
    </citation>
    <scope>NUCLEOTIDE SEQUENCE [LARGE SCALE GENOMIC DNA]</scope>
</reference>
<gene>
    <name evidence="1" type="ORF">NBR_LOCUS2597</name>
</gene>
<accession>A0A0N4XJ94</accession>
<dbReference type="AlphaFoldDB" id="A0A0N4XJ94"/>
<evidence type="ECO:0000313" key="1">
    <source>
        <dbReference type="EMBL" id="VDL66186.1"/>
    </source>
</evidence>
<sequence length="157" mass="17315">INPPPSDEANITEATRRVYKKYSPSTEDRLGADDIKFLNAHTHLVQHDFVDTDTDPEGTQILVPMVAYAQSRIAKSTVNVRKALQEKTAQIGTCASTMRVRIIRHAETVPKALTYVIVWRTPSEHIVNSDVLLTSAPAMESALCDLMAKLAANARMA</sequence>
<name>A0A0N4XJ94_NIPBR</name>
<dbReference type="EMBL" id="UYSL01003098">
    <property type="protein sequence ID" value="VDL66186.1"/>
    <property type="molecule type" value="Genomic_DNA"/>
</dbReference>
<proteinExistence type="predicted"/>